<comment type="similarity">
    <text evidence="1">Belongs to the strictosidine synthase family.</text>
</comment>
<gene>
    <name evidence="5" type="ORF">K3166_09500</name>
</gene>
<keyword evidence="2" id="KW-0597">Phosphoprotein</keyword>
<dbReference type="RefSeq" id="WP_221422019.1">
    <property type="nucleotide sequence ID" value="NZ_CP081297.1"/>
</dbReference>
<evidence type="ECO:0000256" key="3">
    <source>
        <dbReference type="ARBA" id="ARBA00023180"/>
    </source>
</evidence>
<accession>A0ABX8ZBV2</accession>
<evidence type="ECO:0000256" key="2">
    <source>
        <dbReference type="ARBA" id="ARBA00022553"/>
    </source>
</evidence>
<protein>
    <submittedName>
        <fullName evidence="5">SMP-30/gluconolactonase/LRE family protein</fullName>
    </submittedName>
</protein>
<evidence type="ECO:0000256" key="1">
    <source>
        <dbReference type="ARBA" id="ARBA00009191"/>
    </source>
</evidence>
<evidence type="ECO:0000313" key="5">
    <source>
        <dbReference type="EMBL" id="QZD86475.1"/>
    </source>
</evidence>
<proteinExistence type="inferred from homology"/>
<reference evidence="5 6" key="1">
    <citation type="submission" date="2021-08" db="EMBL/GenBank/DDBJ databases">
        <title>Comparative Genomics Analysis of the Genus Qipengyuania Reveals Extensive Genetic Diversity and Metabolic Versatility, Including the Description of Fifteen Novel Species.</title>
        <authorList>
            <person name="Liu Y."/>
        </authorList>
    </citation>
    <scope>NUCLEOTIDE SEQUENCE [LARGE SCALE GENOMIC DNA]</scope>
    <source>
        <strain evidence="5 6">1XM2-8</strain>
    </source>
</reference>
<keyword evidence="6" id="KW-1185">Reference proteome</keyword>
<dbReference type="InterPro" id="IPR018119">
    <property type="entry name" value="Strictosidine_synth_cons-reg"/>
</dbReference>
<dbReference type="PANTHER" id="PTHR10426:SF88">
    <property type="entry name" value="ADIPOCYTE PLASMA MEMBRANE-ASSOCIATED PROTEIN HEMOMUCIN-RELATED"/>
    <property type="match status" value="1"/>
</dbReference>
<dbReference type="Gene3D" id="2.120.10.30">
    <property type="entry name" value="TolB, C-terminal domain"/>
    <property type="match status" value="1"/>
</dbReference>
<dbReference type="Pfam" id="PF20067">
    <property type="entry name" value="SSL_N"/>
    <property type="match status" value="1"/>
</dbReference>
<evidence type="ECO:0000259" key="4">
    <source>
        <dbReference type="Pfam" id="PF03088"/>
    </source>
</evidence>
<feature type="domain" description="Strictosidine synthase conserved region" evidence="4">
    <location>
        <begin position="153"/>
        <end position="246"/>
    </location>
</feature>
<dbReference type="EMBL" id="CP081297">
    <property type="protein sequence ID" value="QZD86475.1"/>
    <property type="molecule type" value="Genomic_DNA"/>
</dbReference>
<dbReference type="Proteomes" id="UP000824280">
    <property type="component" value="Chromosome"/>
</dbReference>
<organism evidence="5 6">
    <name type="scientific">Qipengyuania psychrotolerans</name>
    <dbReference type="NCBI Taxonomy" id="2867238"/>
    <lineage>
        <taxon>Bacteria</taxon>
        <taxon>Pseudomonadati</taxon>
        <taxon>Pseudomonadota</taxon>
        <taxon>Alphaproteobacteria</taxon>
        <taxon>Sphingomonadales</taxon>
        <taxon>Erythrobacteraceae</taxon>
        <taxon>Qipengyuania</taxon>
    </lineage>
</organism>
<evidence type="ECO:0000313" key="6">
    <source>
        <dbReference type="Proteomes" id="UP000824280"/>
    </source>
</evidence>
<sequence>MKSAVRAGIVAILLLAAYLTLWPIPIAPQAWRAPADKGFTGDFAVNTRLANLDRIPLPEGVHGPEDFVVAQEDGREIVYTTSQTGVILRIDTESRTGSVFADTGGVPLGMERDAEGNFIVADAYRGLLSISPDGRTVEVLTDEVNGSPILYADDLDIAPDGVIYFSDASTKFGAEATGSTMAASLLEIFEHGKTGRFLSYDPATGKTAIVTTGYSFANGVAMCPDGDCFLGAETGSYSIDRIYVAGPKKGQTERLIENLPGFPDNINRGAMVDGKQTYWVGLVAPRSKTLDDAAQSPFARKVGFRLPQALQPVADPYGHVIQIDEDGEVLQSLQDPQGSYPTTTGAVESDDWIYISSLETHELGRLRKSPVVATDSE</sequence>
<name>A0ABX8ZBV2_9SPHN</name>
<dbReference type="SUPFAM" id="SSF63829">
    <property type="entry name" value="Calcium-dependent phosphotriesterase"/>
    <property type="match status" value="1"/>
</dbReference>
<dbReference type="Pfam" id="PF03088">
    <property type="entry name" value="Str_synth"/>
    <property type="match status" value="1"/>
</dbReference>
<dbReference type="InterPro" id="IPR011042">
    <property type="entry name" value="6-blade_b-propeller_TolB-like"/>
</dbReference>
<dbReference type="PANTHER" id="PTHR10426">
    <property type="entry name" value="STRICTOSIDINE SYNTHASE-RELATED"/>
    <property type="match status" value="1"/>
</dbReference>
<keyword evidence="3" id="KW-0325">Glycoprotein</keyword>